<evidence type="ECO:0000259" key="14">
    <source>
        <dbReference type="Pfam" id="PF01292"/>
    </source>
</evidence>
<evidence type="ECO:0000256" key="2">
    <source>
        <dbReference type="ARBA" id="ARBA00004651"/>
    </source>
</evidence>
<gene>
    <name evidence="15" type="ORF">H9646_06045</name>
</gene>
<evidence type="ECO:0000256" key="6">
    <source>
        <dbReference type="ARBA" id="ARBA00022692"/>
    </source>
</evidence>
<keyword evidence="10" id="KW-0408">Iron</keyword>
<keyword evidence="16" id="KW-1185">Reference proteome</keyword>
<evidence type="ECO:0000256" key="10">
    <source>
        <dbReference type="ARBA" id="ARBA00023004"/>
    </source>
</evidence>
<keyword evidence="5" id="KW-0349">Heme</keyword>
<evidence type="ECO:0000256" key="8">
    <source>
        <dbReference type="ARBA" id="ARBA00022982"/>
    </source>
</evidence>
<dbReference type="Pfam" id="PF01292">
    <property type="entry name" value="Ni_hydr_CYTB"/>
    <property type="match status" value="1"/>
</dbReference>
<accession>A0ABR8S9A9</accession>
<dbReference type="EMBL" id="JACSQK010000003">
    <property type="protein sequence ID" value="MBD7960035.1"/>
    <property type="molecule type" value="Genomic_DNA"/>
</dbReference>
<feature type="transmembrane region" description="Helical" evidence="13">
    <location>
        <begin position="89"/>
        <end position="115"/>
    </location>
</feature>
<organism evidence="15 16">
    <name type="scientific">Comamonas avium</name>
    <dbReference type="NCBI Taxonomy" id="2762231"/>
    <lineage>
        <taxon>Bacteria</taxon>
        <taxon>Pseudomonadati</taxon>
        <taxon>Pseudomonadota</taxon>
        <taxon>Betaproteobacteria</taxon>
        <taxon>Burkholderiales</taxon>
        <taxon>Comamonadaceae</taxon>
        <taxon>Comamonas</taxon>
    </lineage>
</organism>
<evidence type="ECO:0000256" key="5">
    <source>
        <dbReference type="ARBA" id="ARBA00022617"/>
    </source>
</evidence>
<keyword evidence="9 13" id="KW-1133">Transmembrane helix</keyword>
<feature type="transmembrane region" description="Helical" evidence="13">
    <location>
        <begin position="20"/>
        <end position="38"/>
    </location>
</feature>
<dbReference type="Proteomes" id="UP000634919">
    <property type="component" value="Unassembled WGS sequence"/>
</dbReference>
<dbReference type="InterPro" id="IPR011577">
    <property type="entry name" value="Cyt_b561_bac/Ni-Hgenase"/>
</dbReference>
<name>A0ABR8S9A9_9BURK</name>
<proteinExistence type="inferred from homology"/>
<comment type="cofactor">
    <cofactor evidence="1">
        <name>heme b</name>
        <dbReference type="ChEBI" id="CHEBI:60344"/>
    </cofactor>
</comment>
<keyword evidence="6 13" id="KW-0812">Transmembrane</keyword>
<feature type="transmembrane region" description="Helical" evidence="13">
    <location>
        <begin position="50"/>
        <end position="77"/>
    </location>
</feature>
<keyword evidence="4" id="KW-1003">Cell membrane</keyword>
<feature type="transmembrane region" description="Helical" evidence="13">
    <location>
        <begin position="155"/>
        <end position="177"/>
    </location>
</feature>
<evidence type="ECO:0000256" key="11">
    <source>
        <dbReference type="ARBA" id="ARBA00023136"/>
    </source>
</evidence>
<dbReference type="InterPro" id="IPR052168">
    <property type="entry name" value="Cytochrome_b561_oxidase"/>
</dbReference>
<evidence type="ECO:0000256" key="3">
    <source>
        <dbReference type="ARBA" id="ARBA00022448"/>
    </source>
</evidence>
<evidence type="ECO:0000256" key="13">
    <source>
        <dbReference type="SAM" id="Phobius"/>
    </source>
</evidence>
<comment type="similarity">
    <text evidence="12">Belongs to the cytochrome b561 family.</text>
</comment>
<comment type="subcellular location">
    <subcellularLocation>
        <location evidence="2">Cell membrane</location>
        <topology evidence="2">Multi-pass membrane protein</topology>
    </subcellularLocation>
</comment>
<keyword evidence="7" id="KW-0479">Metal-binding</keyword>
<evidence type="ECO:0000256" key="1">
    <source>
        <dbReference type="ARBA" id="ARBA00001970"/>
    </source>
</evidence>
<evidence type="ECO:0000256" key="7">
    <source>
        <dbReference type="ARBA" id="ARBA00022723"/>
    </source>
</evidence>
<dbReference type="PANTHER" id="PTHR30529:SF1">
    <property type="entry name" value="CYTOCHROME B561 HOMOLOG 2"/>
    <property type="match status" value="1"/>
</dbReference>
<keyword evidence="3" id="KW-0813">Transport</keyword>
<evidence type="ECO:0000256" key="9">
    <source>
        <dbReference type="ARBA" id="ARBA00022989"/>
    </source>
</evidence>
<reference evidence="15 16" key="1">
    <citation type="submission" date="2020-08" db="EMBL/GenBank/DDBJ databases">
        <title>A Genomic Blueprint of the Chicken Gut Microbiome.</title>
        <authorList>
            <person name="Gilroy R."/>
            <person name="Ravi A."/>
            <person name="Getino M."/>
            <person name="Pursley I."/>
            <person name="Horton D.L."/>
            <person name="Alikhan N.-F."/>
            <person name="Baker D."/>
            <person name="Gharbi K."/>
            <person name="Hall N."/>
            <person name="Watson M."/>
            <person name="Adriaenssens E.M."/>
            <person name="Foster-Nyarko E."/>
            <person name="Jarju S."/>
            <person name="Secka A."/>
            <person name="Antonio M."/>
            <person name="Oren A."/>
            <person name="Chaudhuri R."/>
            <person name="La Ragione R.M."/>
            <person name="Hildebrand F."/>
            <person name="Pallen M.J."/>
        </authorList>
    </citation>
    <scope>NUCLEOTIDE SEQUENCE [LARGE SCALE GENOMIC DNA]</scope>
    <source>
        <strain evidence="15 16">Sa2CVA6</strain>
    </source>
</reference>
<evidence type="ECO:0000313" key="16">
    <source>
        <dbReference type="Proteomes" id="UP000634919"/>
    </source>
</evidence>
<evidence type="ECO:0000313" key="15">
    <source>
        <dbReference type="EMBL" id="MBD7960035.1"/>
    </source>
</evidence>
<evidence type="ECO:0000256" key="12">
    <source>
        <dbReference type="ARBA" id="ARBA00037975"/>
    </source>
</evidence>
<evidence type="ECO:0000256" key="4">
    <source>
        <dbReference type="ARBA" id="ARBA00022475"/>
    </source>
</evidence>
<keyword evidence="8" id="KW-0249">Electron transport</keyword>
<sequence>MPPLPTAASVWRDTPQRFGLISRGLHWAMALLLVWQFAGMVAKVTLGKDAALTSVLAGAHAHVGLLLLVLAVLRCLWGWANKGRRPRHGAGVMGAAAGLGHLALYALMLVVPFLAMLRMLGNNRPFNWFGVIPLNDGQGEKVEWMVAPASAVHGLLGWVLLVLIIGHMLMVLVHRYLWKDDVAQRMLGRMQP</sequence>
<protein>
    <submittedName>
        <fullName evidence="15">Cytochrome b</fullName>
    </submittedName>
</protein>
<dbReference type="PANTHER" id="PTHR30529">
    <property type="entry name" value="CYTOCHROME B561"/>
    <property type="match status" value="1"/>
</dbReference>
<dbReference type="SUPFAM" id="SSF81342">
    <property type="entry name" value="Transmembrane di-heme cytochromes"/>
    <property type="match status" value="1"/>
</dbReference>
<feature type="domain" description="Cytochrome b561 bacterial/Ni-hydrogenase" evidence="14">
    <location>
        <begin position="17"/>
        <end position="188"/>
    </location>
</feature>
<comment type="caution">
    <text evidence="15">The sequence shown here is derived from an EMBL/GenBank/DDBJ whole genome shotgun (WGS) entry which is preliminary data.</text>
</comment>
<keyword evidence="11 13" id="KW-0472">Membrane</keyword>
<dbReference type="InterPro" id="IPR016174">
    <property type="entry name" value="Di-haem_cyt_TM"/>
</dbReference>